<evidence type="ECO:0000256" key="1">
    <source>
        <dbReference type="SAM" id="Phobius"/>
    </source>
</evidence>
<reference evidence="2 3" key="1">
    <citation type="submission" date="2016-10" db="EMBL/GenBank/DDBJ databases">
        <authorList>
            <person name="Varghese N."/>
            <person name="Submissions S."/>
        </authorList>
    </citation>
    <scope>NUCLEOTIDE SEQUENCE [LARGE SCALE GENOMIC DNA]</scope>
    <source>
        <strain evidence="2 3">DSM 18839</strain>
    </source>
</reference>
<organism evidence="2 3">
    <name type="scientific">Thalassobaculum litoreum DSM 18839</name>
    <dbReference type="NCBI Taxonomy" id="1123362"/>
    <lineage>
        <taxon>Bacteria</taxon>
        <taxon>Pseudomonadati</taxon>
        <taxon>Pseudomonadota</taxon>
        <taxon>Alphaproteobacteria</taxon>
        <taxon>Rhodospirillales</taxon>
        <taxon>Thalassobaculaceae</taxon>
        <taxon>Thalassobaculum</taxon>
    </lineage>
</organism>
<evidence type="ECO:0000313" key="2">
    <source>
        <dbReference type="EMBL" id="SDF26254.1"/>
    </source>
</evidence>
<dbReference type="EMBL" id="FNBW01000002">
    <property type="protein sequence ID" value="SDF26254.1"/>
    <property type="molecule type" value="Genomic_DNA"/>
</dbReference>
<feature type="transmembrane region" description="Helical" evidence="1">
    <location>
        <begin position="12"/>
        <end position="30"/>
    </location>
</feature>
<dbReference type="RefSeq" id="WP_028793892.1">
    <property type="nucleotide sequence ID" value="NZ_FNBW01000002.1"/>
</dbReference>
<dbReference type="AlphaFoldDB" id="A0A8G2BEY6"/>
<gene>
    <name evidence="2" type="ORF">SAMN05660686_00793</name>
</gene>
<dbReference type="Proteomes" id="UP000198615">
    <property type="component" value="Unassembled WGS sequence"/>
</dbReference>
<accession>A0A8G2BEY6</accession>
<keyword evidence="1" id="KW-1133">Transmembrane helix</keyword>
<proteinExistence type="predicted"/>
<feature type="transmembrane region" description="Helical" evidence="1">
    <location>
        <begin position="65"/>
        <end position="83"/>
    </location>
</feature>
<sequence length="91" mass="10317">MVEALFIDGRIYDLILLVLALEGGLLWWHWRRTGLGERPSRLLPFLLSGGALVAAFRASSLDAPWPWIAGFLACAFAAHALELHHRWRRRA</sequence>
<evidence type="ECO:0000313" key="3">
    <source>
        <dbReference type="Proteomes" id="UP000198615"/>
    </source>
</evidence>
<keyword evidence="1" id="KW-0472">Membrane</keyword>
<keyword evidence="3" id="KW-1185">Reference proteome</keyword>
<name>A0A8G2BEY6_9PROT</name>
<feature type="transmembrane region" description="Helical" evidence="1">
    <location>
        <begin position="42"/>
        <end position="59"/>
    </location>
</feature>
<comment type="caution">
    <text evidence="2">The sequence shown here is derived from an EMBL/GenBank/DDBJ whole genome shotgun (WGS) entry which is preliminary data.</text>
</comment>
<protein>
    <submittedName>
        <fullName evidence="2">Uncharacterized protein</fullName>
    </submittedName>
</protein>
<keyword evidence="1" id="KW-0812">Transmembrane</keyword>